<dbReference type="InterPro" id="IPR003961">
    <property type="entry name" value="FN3_dom"/>
</dbReference>
<feature type="transmembrane region" description="Helical" evidence="9">
    <location>
        <begin position="124"/>
        <end position="147"/>
    </location>
</feature>
<dbReference type="PANTHER" id="PTHR23037:SF41">
    <property type="entry name" value="COLONY STIMULATING FACTOR 2 RECEPTOR, BETA, LOW-AFFINITY (GRANULOCYTE-MACROPHAGE) PRECURSOR"/>
    <property type="match status" value="1"/>
</dbReference>
<evidence type="ECO:0000256" key="7">
    <source>
        <dbReference type="ARBA" id="ARBA00023180"/>
    </source>
</evidence>
<dbReference type="InterPro" id="IPR036116">
    <property type="entry name" value="FN3_sf"/>
</dbReference>
<dbReference type="AlphaFoldDB" id="A0A9D3QKA1"/>
<dbReference type="Gene3D" id="2.60.40.10">
    <property type="entry name" value="Immunoglobulins"/>
    <property type="match status" value="1"/>
</dbReference>
<evidence type="ECO:0000259" key="10">
    <source>
        <dbReference type="PROSITE" id="PS50853"/>
    </source>
</evidence>
<evidence type="ECO:0000256" key="1">
    <source>
        <dbReference type="ARBA" id="ARBA00004479"/>
    </source>
</evidence>
<dbReference type="PANTHER" id="PTHR23037">
    <property type="entry name" value="CYTOKINE RECEPTOR"/>
    <property type="match status" value="1"/>
</dbReference>
<evidence type="ECO:0000256" key="6">
    <source>
        <dbReference type="ARBA" id="ARBA00023170"/>
    </source>
</evidence>
<dbReference type="PROSITE" id="PS50853">
    <property type="entry name" value="FN3"/>
    <property type="match status" value="1"/>
</dbReference>
<evidence type="ECO:0000256" key="3">
    <source>
        <dbReference type="ARBA" id="ARBA00022729"/>
    </source>
</evidence>
<name>A0A9D3QKA1_MEGAT</name>
<keyword evidence="4 9" id="KW-1133">Transmembrane helix</keyword>
<keyword evidence="12" id="KW-1185">Reference proteome</keyword>
<dbReference type="GO" id="GO:0009897">
    <property type="term" value="C:external side of plasma membrane"/>
    <property type="evidence" value="ECO:0007669"/>
    <property type="project" value="TreeGrafter"/>
</dbReference>
<comment type="subcellular location">
    <subcellularLocation>
        <location evidence="1">Membrane</location>
        <topology evidence="1">Single-pass type I membrane protein</topology>
    </subcellularLocation>
</comment>
<feature type="domain" description="Fibronectin type-III" evidence="10">
    <location>
        <begin position="18"/>
        <end position="121"/>
    </location>
</feature>
<dbReference type="SMART" id="SM00060">
    <property type="entry name" value="FN3"/>
    <property type="match status" value="1"/>
</dbReference>
<feature type="region of interest" description="Disordered" evidence="8">
    <location>
        <begin position="343"/>
        <end position="365"/>
    </location>
</feature>
<evidence type="ECO:0000256" key="4">
    <source>
        <dbReference type="ARBA" id="ARBA00022989"/>
    </source>
</evidence>
<keyword evidence="7" id="KW-0325">Glycoprotein</keyword>
<evidence type="ECO:0000256" key="9">
    <source>
        <dbReference type="SAM" id="Phobius"/>
    </source>
</evidence>
<dbReference type="GO" id="GO:0004896">
    <property type="term" value="F:cytokine receptor activity"/>
    <property type="evidence" value="ECO:0007669"/>
    <property type="project" value="TreeGrafter"/>
</dbReference>
<sequence length="422" mass="47163">MGFGEIGLFSELCPCAVRPTRPSRVQVHERMEDWELRWTPPKYDTVSVYFQVQYWMTEKPGDVKCVNLPEGVQSYLLRVVSLHPSTKYTAQVRTLLSSKGGYYSGTPSDWTEPVQWTTHPAPRLFSTLVCVVISVCATILLILLLIVTFPACQRWVKVWEMSVPSPIKSKVVEEVIKKSSNCCVTSHKEADKILVSDIQVVANDKPAHSPCSSEDSSRPIWLITADDDESYQRFDGQGWDRVNSPDKLSMALQTKGTAYMAPRVPSALCPTCSRPQSEDTVGWSRVEGRPFTPPPPSYQQTLQQSSSEYIGLPSSETWPSQRSSPRRFPGEIMLQEGYIESCSPLPGPPEPGPELQSDPLNSDANRASPLNIPWDLIQQSPDSYPLPRLEMACFGTGVSTQEREGYLGDIAEDHFYVTLSHT</sequence>
<organism evidence="11 12">
    <name type="scientific">Megalops atlanticus</name>
    <name type="common">Tarpon</name>
    <name type="synonym">Clupea gigantea</name>
    <dbReference type="NCBI Taxonomy" id="7932"/>
    <lineage>
        <taxon>Eukaryota</taxon>
        <taxon>Metazoa</taxon>
        <taxon>Chordata</taxon>
        <taxon>Craniata</taxon>
        <taxon>Vertebrata</taxon>
        <taxon>Euteleostomi</taxon>
        <taxon>Actinopterygii</taxon>
        <taxon>Neopterygii</taxon>
        <taxon>Teleostei</taxon>
        <taxon>Elopiformes</taxon>
        <taxon>Megalopidae</taxon>
        <taxon>Megalops</taxon>
    </lineage>
</organism>
<dbReference type="EMBL" id="JAFDVH010000001">
    <property type="protein sequence ID" value="KAG7491493.1"/>
    <property type="molecule type" value="Genomic_DNA"/>
</dbReference>
<evidence type="ECO:0000256" key="8">
    <source>
        <dbReference type="SAM" id="MobiDB-lite"/>
    </source>
</evidence>
<evidence type="ECO:0000313" key="12">
    <source>
        <dbReference type="Proteomes" id="UP001046870"/>
    </source>
</evidence>
<keyword evidence="3" id="KW-0732">Signal</keyword>
<keyword evidence="6" id="KW-0675">Receptor</keyword>
<evidence type="ECO:0000256" key="5">
    <source>
        <dbReference type="ARBA" id="ARBA00023136"/>
    </source>
</evidence>
<comment type="caution">
    <text evidence="11">The sequence shown here is derived from an EMBL/GenBank/DDBJ whole genome shotgun (WGS) entry which is preliminary data.</text>
</comment>
<dbReference type="InterPro" id="IPR013783">
    <property type="entry name" value="Ig-like_fold"/>
</dbReference>
<dbReference type="CDD" id="cd00063">
    <property type="entry name" value="FN3"/>
    <property type="match status" value="1"/>
</dbReference>
<keyword evidence="2 9" id="KW-0812">Transmembrane</keyword>
<reference evidence="11" key="1">
    <citation type="submission" date="2021-01" db="EMBL/GenBank/DDBJ databases">
        <authorList>
            <person name="Zahm M."/>
            <person name="Roques C."/>
            <person name="Cabau C."/>
            <person name="Klopp C."/>
            <person name="Donnadieu C."/>
            <person name="Jouanno E."/>
            <person name="Lampietro C."/>
            <person name="Louis A."/>
            <person name="Herpin A."/>
            <person name="Echchiki A."/>
            <person name="Berthelot C."/>
            <person name="Parey E."/>
            <person name="Roest-Crollius H."/>
            <person name="Braasch I."/>
            <person name="Postlethwait J."/>
            <person name="Bobe J."/>
            <person name="Montfort J."/>
            <person name="Bouchez O."/>
            <person name="Begum T."/>
            <person name="Mejri S."/>
            <person name="Adams A."/>
            <person name="Chen W.-J."/>
            <person name="Guiguen Y."/>
        </authorList>
    </citation>
    <scope>NUCLEOTIDE SEQUENCE</scope>
    <source>
        <strain evidence="11">YG-15Mar2019-1</strain>
        <tissue evidence="11">Brain</tissue>
    </source>
</reference>
<proteinExistence type="predicted"/>
<protein>
    <recommendedName>
        <fullName evidence="10">Fibronectin type-III domain-containing protein</fullName>
    </recommendedName>
</protein>
<dbReference type="SUPFAM" id="SSF49265">
    <property type="entry name" value="Fibronectin type III"/>
    <property type="match status" value="1"/>
</dbReference>
<dbReference type="Proteomes" id="UP001046870">
    <property type="component" value="Chromosome 1"/>
</dbReference>
<keyword evidence="5 9" id="KW-0472">Membrane</keyword>
<feature type="region of interest" description="Disordered" evidence="8">
    <location>
        <begin position="270"/>
        <end position="304"/>
    </location>
</feature>
<accession>A0A9D3QKA1</accession>
<evidence type="ECO:0000313" key="11">
    <source>
        <dbReference type="EMBL" id="KAG7491493.1"/>
    </source>
</evidence>
<dbReference type="Pfam" id="PF00041">
    <property type="entry name" value="fn3"/>
    <property type="match status" value="1"/>
</dbReference>
<evidence type="ECO:0000256" key="2">
    <source>
        <dbReference type="ARBA" id="ARBA00022692"/>
    </source>
</evidence>
<dbReference type="OrthoDB" id="8906725at2759"/>
<gene>
    <name evidence="11" type="ORF">MATL_G00004120</name>
</gene>